<dbReference type="InterPro" id="IPR055438">
    <property type="entry name" value="AstE_AspA_cat"/>
</dbReference>
<dbReference type="Proteomes" id="UP001209701">
    <property type="component" value="Unassembled WGS sequence"/>
</dbReference>
<evidence type="ECO:0000259" key="5">
    <source>
        <dbReference type="Pfam" id="PF24827"/>
    </source>
</evidence>
<dbReference type="RefSeq" id="WP_263572230.1">
    <property type="nucleotide sequence ID" value="NZ_JAJIRN010000007.1"/>
</dbReference>
<proteinExistence type="predicted"/>
<comment type="caution">
    <text evidence="6">The sequence shown here is derived from an EMBL/GenBank/DDBJ whole genome shotgun (WGS) entry which is preliminary data.</text>
</comment>
<name>A0ABT2YHW0_9BURK</name>
<reference evidence="6 7" key="1">
    <citation type="submission" date="2021-11" db="EMBL/GenBank/DDBJ databases">
        <authorList>
            <person name="Liang Q."/>
            <person name="Mou H."/>
            <person name="Liu Z."/>
        </authorList>
    </citation>
    <scope>NUCLEOTIDE SEQUENCE [LARGE SCALE GENOMIC DNA]</scope>
    <source>
        <strain evidence="6 7">CHU3</strain>
    </source>
</reference>
<accession>A0ABT2YHW0</accession>
<dbReference type="SUPFAM" id="SSF53187">
    <property type="entry name" value="Zn-dependent exopeptidases"/>
    <property type="match status" value="1"/>
</dbReference>
<dbReference type="Gene3D" id="3.40.630.10">
    <property type="entry name" value="Zn peptidases"/>
    <property type="match status" value="1"/>
</dbReference>
<evidence type="ECO:0000256" key="2">
    <source>
        <dbReference type="ARBA" id="ARBA00022723"/>
    </source>
</evidence>
<evidence type="ECO:0000256" key="1">
    <source>
        <dbReference type="ARBA" id="ARBA00001947"/>
    </source>
</evidence>
<protein>
    <submittedName>
        <fullName evidence="6">Succinylglutamate desuccinylase/aspartoacylase family protein</fullName>
    </submittedName>
</protein>
<dbReference type="Pfam" id="PF24827">
    <property type="entry name" value="AstE_AspA_cat"/>
    <property type="match status" value="1"/>
</dbReference>
<evidence type="ECO:0000313" key="6">
    <source>
        <dbReference type="EMBL" id="MCV2369647.1"/>
    </source>
</evidence>
<gene>
    <name evidence="6" type="ORF">LNV07_16325</name>
</gene>
<keyword evidence="2" id="KW-0479">Metal-binding</keyword>
<dbReference type="EMBL" id="JAJIRN010000007">
    <property type="protein sequence ID" value="MCV2369647.1"/>
    <property type="molecule type" value="Genomic_DNA"/>
</dbReference>
<keyword evidence="3" id="KW-0378">Hydrolase</keyword>
<keyword evidence="4" id="KW-0862">Zinc</keyword>
<evidence type="ECO:0000256" key="3">
    <source>
        <dbReference type="ARBA" id="ARBA00022801"/>
    </source>
</evidence>
<sequence length="270" mass="29048">MRPLAKDGRPTVAELLAAYERLVEAGWTRHQIAEQALDSGAPLPIHAYASGAKAKTVLIAGIHGREPAGAIALAEHVDRLIAHASTRPILLLPLLNPWGYQQHQRYGPAGQSVSDSEHWLGRSEAAICPEAKAITAWLMERADLAPAAAVLDLHEDPVYEAPDYRFEAQGSYFYVAGPGAATHPITQRVAAYLQRCPLPLVMQGETRFGESLDGGMIVDSADGSIDELLARKRGCTPVITTELLLNAESNPLLSTRVAVYLGLLEAFFGA</sequence>
<organism evidence="6 7">
    <name type="scientific">Roseateles oligotrophus</name>
    <dbReference type="NCBI Taxonomy" id="1769250"/>
    <lineage>
        <taxon>Bacteria</taxon>
        <taxon>Pseudomonadati</taxon>
        <taxon>Pseudomonadota</taxon>
        <taxon>Betaproteobacteria</taxon>
        <taxon>Burkholderiales</taxon>
        <taxon>Sphaerotilaceae</taxon>
        <taxon>Roseateles</taxon>
    </lineage>
</organism>
<keyword evidence="7" id="KW-1185">Reference proteome</keyword>
<feature type="domain" description="Succinylglutamate desuccinylase/Aspartoacylase catalytic" evidence="5">
    <location>
        <begin position="55"/>
        <end position="155"/>
    </location>
</feature>
<comment type="cofactor">
    <cofactor evidence="1">
        <name>Zn(2+)</name>
        <dbReference type="ChEBI" id="CHEBI:29105"/>
    </cofactor>
</comment>
<evidence type="ECO:0000256" key="4">
    <source>
        <dbReference type="ARBA" id="ARBA00022833"/>
    </source>
</evidence>
<evidence type="ECO:0000313" key="7">
    <source>
        <dbReference type="Proteomes" id="UP001209701"/>
    </source>
</evidence>